<evidence type="ECO:0008006" key="6">
    <source>
        <dbReference type="Google" id="ProtNLM"/>
    </source>
</evidence>
<feature type="region of interest" description="Disordered" evidence="3">
    <location>
        <begin position="1"/>
        <end position="27"/>
    </location>
</feature>
<evidence type="ECO:0000313" key="5">
    <source>
        <dbReference type="Proteomes" id="UP001293593"/>
    </source>
</evidence>
<accession>A0AAE1JXW0</accession>
<proteinExistence type="predicted"/>
<organism evidence="4 5">
    <name type="scientific">Acacia crassicarpa</name>
    <name type="common">northern wattle</name>
    <dbReference type="NCBI Taxonomy" id="499986"/>
    <lineage>
        <taxon>Eukaryota</taxon>
        <taxon>Viridiplantae</taxon>
        <taxon>Streptophyta</taxon>
        <taxon>Embryophyta</taxon>
        <taxon>Tracheophyta</taxon>
        <taxon>Spermatophyta</taxon>
        <taxon>Magnoliopsida</taxon>
        <taxon>eudicotyledons</taxon>
        <taxon>Gunneridae</taxon>
        <taxon>Pentapetalae</taxon>
        <taxon>rosids</taxon>
        <taxon>fabids</taxon>
        <taxon>Fabales</taxon>
        <taxon>Fabaceae</taxon>
        <taxon>Caesalpinioideae</taxon>
        <taxon>mimosoid clade</taxon>
        <taxon>Acacieae</taxon>
        <taxon>Acacia</taxon>
    </lineage>
</organism>
<evidence type="ECO:0000256" key="2">
    <source>
        <dbReference type="ARBA" id="ARBA00023306"/>
    </source>
</evidence>
<dbReference type="PANTHER" id="PTHR33142">
    <property type="entry name" value="CYCLIN-DEPENDENT PROTEIN KINASE INHIBITOR SMR13"/>
    <property type="match status" value="1"/>
</dbReference>
<name>A0AAE1JXW0_9FABA</name>
<dbReference type="GO" id="GO:0004860">
    <property type="term" value="F:protein kinase inhibitor activity"/>
    <property type="evidence" value="ECO:0007669"/>
    <property type="project" value="UniProtKB-KW"/>
</dbReference>
<dbReference type="EMBL" id="JAWXYG010000010">
    <property type="protein sequence ID" value="KAK4261364.1"/>
    <property type="molecule type" value="Genomic_DNA"/>
</dbReference>
<dbReference type="GO" id="GO:0032875">
    <property type="term" value="P:regulation of DNA endoreduplication"/>
    <property type="evidence" value="ECO:0007669"/>
    <property type="project" value="InterPro"/>
</dbReference>
<protein>
    <recommendedName>
        <fullName evidence="6">Cyclin-dependent protein kinase inhibitor SMR6</fullName>
    </recommendedName>
</protein>
<reference evidence="4" key="1">
    <citation type="submission" date="2023-10" db="EMBL/GenBank/DDBJ databases">
        <title>Chromosome-level genome of the transformable northern wattle, Acacia crassicarpa.</title>
        <authorList>
            <person name="Massaro I."/>
            <person name="Sinha N.R."/>
            <person name="Poethig S."/>
            <person name="Leichty A.R."/>
        </authorList>
    </citation>
    <scope>NUCLEOTIDE SEQUENCE</scope>
    <source>
        <strain evidence="4">Acra3RX</strain>
        <tissue evidence="4">Leaf</tissue>
    </source>
</reference>
<evidence type="ECO:0000313" key="4">
    <source>
        <dbReference type="EMBL" id="KAK4261364.1"/>
    </source>
</evidence>
<feature type="compositionally biased region" description="Low complexity" evidence="3">
    <location>
        <begin position="16"/>
        <end position="25"/>
    </location>
</feature>
<keyword evidence="5" id="KW-1185">Reference proteome</keyword>
<gene>
    <name evidence="4" type="ORF">QN277_004371</name>
</gene>
<dbReference type="InterPro" id="IPR040389">
    <property type="entry name" value="SMR"/>
</dbReference>
<comment type="caution">
    <text evidence="4">The sequence shown here is derived from an EMBL/GenBank/DDBJ whole genome shotgun (WGS) entry which is preliminary data.</text>
</comment>
<keyword evidence="2" id="KW-0131">Cell cycle</keyword>
<feature type="region of interest" description="Disordered" evidence="3">
    <location>
        <begin position="44"/>
        <end position="97"/>
    </location>
</feature>
<keyword evidence="1" id="KW-0649">Protein kinase inhibitor</keyword>
<dbReference type="AlphaFoldDB" id="A0AAE1JXW0"/>
<evidence type="ECO:0000256" key="3">
    <source>
        <dbReference type="SAM" id="MobiDB-lite"/>
    </source>
</evidence>
<dbReference type="Proteomes" id="UP001293593">
    <property type="component" value="Unassembled WGS sequence"/>
</dbReference>
<evidence type="ECO:0000256" key="1">
    <source>
        <dbReference type="ARBA" id="ARBA00023013"/>
    </source>
</evidence>
<sequence>MGFSEKAQVVEGGFESSSLSSSDASNNKKRVIAGITLRAPLKTINTAERSSGGRGYDDEEETTEECLTTPTGEESRIPPISTCPPAPRKPKPPSAASAFRCKYRHGVNKFFTPPDLDTVFIRHVERAS</sequence>
<dbReference type="PANTHER" id="PTHR33142:SF40">
    <property type="entry name" value="CYCLIN-DEPENDENT PROTEIN KINASE INHIBITOR SMR6"/>
    <property type="match status" value="1"/>
</dbReference>